<dbReference type="InterPro" id="IPR036397">
    <property type="entry name" value="RNaseH_sf"/>
</dbReference>
<evidence type="ECO:0000256" key="1">
    <source>
        <dbReference type="ARBA" id="ARBA00022884"/>
    </source>
</evidence>
<dbReference type="GO" id="GO:0003723">
    <property type="term" value="F:RNA binding"/>
    <property type="evidence" value="ECO:0007669"/>
    <property type="project" value="UniProtKB-KW"/>
</dbReference>
<dbReference type="PANTHER" id="PTHR48475">
    <property type="entry name" value="RIBONUCLEASE H"/>
    <property type="match status" value="1"/>
</dbReference>
<feature type="non-terminal residue" evidence="3">
    <location>
        <position position="93"/>
    </location>
</feature>
<sequence>MESLAKKYNLRHIRISSYNSRANGIVEQSHRSVRESIVRSIPGDKLHWPEVVPSVFWAQRIAIHSATGMSPFYMAHGIHPLLPMDITEVTWLV</sequence>
<dbReference type="SUPFAM" id="SSF53098">
    <property type="entry name" value="Ribonuclease H-like"/>
    <property type="match status" value="1"/>
</dbReference>
<organism evidence="3 4">
    <name type="scientific">Calocera viscosa (strain TUFC12733)</name>
    <dbReference type="NCBI Taxonomy" id="1330018"/>
    <lineage>
        <taxon>Eukaryota</taxon>
        <taxon>Fungi</taxon>
        <taxon>Dikarya</taxon>
        <taxon>Basidiomycota</taxon>
        <taxon>Agaricomycotina</taxon>
        <taxon>Dacrymycetes</taxon>
        <taxon>Dacrymycetales</taxon>
        <taxon>Dacrymycetaceae</taxon>
        <taxon>Calocera</taxon>
    </lineage>
</organism>
<dbReference type="STRING" id="1330018.A0A167FCW6"/>
<accession>A0A167FCW6</accession>
<name>A0A167FCW6_CALVF</name>
<dbReference type="GO" id="GO:0015074">
    <property type="term" value="P:DNA integration"/>
    <property type="evidence" value="ECO:0007669"/>
    <property type="project" value="InterPro"/>
</dbReference>
<keyword evidence="4" id="KW-1185">Reference proteome</keyword>
<evidence type="ECO:0000313" key="4">
    <source>
        <dbReference type="Proteomes" id="UP000076738"/>
    </source>
</evidence>
<feature type="domain" description="Integrase catalytic" evidence="2">
    <location>
        <begin position="1"/>
        <end position="79"/>
    </location>
</feature>
<evidence type="ECO:0000313" key="3">
    <source>
        <dbReference type="EMBL" id="KZO89373.1"/>
    </source>
</evidence>
<gene>
    <name evidence="3" type="ORF">CALVIDRAFT_491836</name>
</gene>
<keyword evidence="1" id="KW-0694">RNA-binding</keyword>
<dbReference type="PANTHER" id="PTHR48475:SF1">
    <property type="entry name" value="RNASE H TYPE-1 DOMAIN-CONTAINING PROTEIN"/>
    <property type="match status" value="1"/>
</dbReference>
<dbReference type="Proteomes" id="UP000076738">
    <property type="component" value="Unassembled WGS sequence"/>
</dbReference>
<dbReference type="GO" id="GO:0005634">
    <property type="term" value="C:nucleus"/>
    <property type="evidence" value="ECO:0007669"/>
    <property type="project" value="UniProtKB-ARBA"/>
</dbReference>
<protein>
    <recommendedName>
        <fullName evidence="2">Integrase catalytic domain-containing protein</fullName>
    </recommendedName>
</protein>
<evidence type="ECO:0000259" key="2">
    <source>
        <dbReference type="PROSITE" id="PS50994"/>
    </source>
</evidence>
<dbReference type="OrthoDB" id="444848at2759"/>
<proteinExistence type="predicted"/>
<dbReference type="InterPro" id="IPR012337">
    <property type="entry name" value="RNaseH-like_sf"/>
</dbReference>
<dbReference type="EMBL" id="KV417471">
    <property type="protein sequence ID" value="KZO89373.1"/>
    <property type="molecule type" value="Genomic_DNA"/>
</dbReference>
<dbReference type="InterPro" id="IPR001584">
    <property type="entry name" value="Integrase_cat-core"/>
</dbReference>
<reference evidence="3 4" key="1">
    <citation type="journal article" date="2016" name="Mol. Biol. Evol.">
        <title>Comparative Genomics of Early-Diverging Mushroom-Forming Fungi Provides Insights into the Origins of Lignocellulose Decay Capabilities.</title>
        <authorList>
            <person name="Nagy L.G."/>
            <person name="Riley R."/>
            <person name="Tritt A."/>
            <person name="Adam C."/>
            <person name="Daum C."/>
            <person name="Floudas D."/>
            <person name="Sun H."/>
            <person name="Yadav J.S."/>
            <person name="Pangilinan J."/>
            <person name="Larsson K.H."/>
            <person name="Matsuura K."/>
            <person name="Barry K."/>
            <person name="Labutti K."/>
            <person name="Kuo R."/>
            <person name="Ohm R.A."/>
            <person name="Bhattacharya S.S."/>
            <person name="Shirouzu T."/>
            <person name="Yoshinaga Y."/>
            <person name="Martin F.M."/>
            <person name="Grigoriev I.V."/>
            <person name="Hibbett D.S."/>
        </authorList>
    </citation>
    <scope>NUCLEOTIDE SEQUENCE [LARGE SCALE GENOMIC DNA]</scope>
    <source>
        <strain evidence="3 4">TUFC12733</strain>
    </source>
</reference>
<dbReference type="AlphaFoldDB" id="A0A167FCW6"/>
<dbReference type="Gene3D" id="3.30.420.10">
    <property type="entry name" value="Ribonuclease H-like superfamily/Ribonuclease H"/>
    <property type="match status" value="1"/>
</dbReference>
<dbReference type="PROSITE" id="PS50994">
    <property type="entry name" value="INTEGRASE"/>
    <property type="match status" value="1"/>
</dbReference>